<comment type="subcellular location">
    <subcellularLocation>
        <location evidence="1">Cell membrane</location>
        <topology evidence="1">Multi-pass membrane protein</topology>
    </subcellularLocation>
    <subcellularLocation>
        <location evidence="8">Membrane</location>
        <topology evidence="8">Multi-pass membrane protein</topology>
    </subcellularLocation>
</comment>
<feature type="transmembrane region" description="Helical" evidence="9">
    <location>
        <begin position="115"/>
        <end position="133"/>
    </location>
</feature>
<dbReference type="InterPro" id="IPR050790">
    <property type="entry name" value="ExbB/TolQ_transport"/>
</dbReference>
<keyword evidence="7 9" id="KW-0472">Membrane</keyword>
<keyword evidence="2 8" id="KW-0813">Transport</keyword>
<protein>
    <submittedName>
        <fullName evidence="11">MotA/TolQ/ExbB proton channel family protein</fullName>
    </submittedName>
</protein>
<evidence type="ECO:0000313" key="11">
    <source>
        <dbReference type="EMBL" id="WIW71358.1"/>
    </source>
</evidence>
<dbReference type="PANTHER" id="PTHR30625:SF15">
    <property type="entry name" value="BIOPOLYMER TRANSPORT PROTEIN EXBB"/>
    <property type="match status" value="1"/>
</dbReference>
<feature type="transmembrane region" description="Helical" evidence="9">
    <location>
        <begin position="145"/>
        <end position="173"/>
    </location>
</feature>
<dbReference type="EMBL" id="CP120678">
    <property type="protein sequence ID" value="WIW71358.1"/>
    <property type="molecule type" value="Genomic_DNA"/>
</dbReference>
<accession>A0A9Y2ESU6</accession>
<reference evidence="11" key="1">
    <citation type="submission" date="2023-03" db="EMBL/GenBank/DDBJ databases">
        <title>Selenobaculum gbiensis gen. nov. sp. nov., a new bacterium isolated from the gut microbiota of IBD patient.</title>
        <authorList>
            <person name="Yeo S."/>
            <person name="Park H."/>
            <person name="Huh C.S."/>
        </authorList>
    </citation>
    <scope>NUCLEOTIDE SEQUENCE</scope>
    <source>
        <strain evidence="11">ICN-92133</strain>
    </source>
</reference>
<keyword evidence="3" id="KW-1003">Cell membrane</keyword>
<evidence type="ECO:0000256" key="2">
    <source>
        <dbReference type="ARBA" id="ARBA00022448"/>
    </source>
</evidence>
<evidence type="ECO:0000256" key="1">
    <source>
        <dbReference type="ARBA" id="ARBA00004651"/>
    </source>
</evidence>
<organism evidence="11 12">
    <name type="scientific">Selenobaculum gibii</name>
    <dbReference type="NCBI Taxonomy" id="3054208"/>
    <lineage>
        <taxon>Bacteria</taxon>
        <taxon>Bacillati</taxon>
        <taxon>Bacillota</taxon>
        <taxon>Negativicutes</taxon>
        <taxon>Selenomonadales</taxon>
        <taxon>Selenomonadaceae</taxon>
        <taxon>Selenobaculum</taxon>
    </lineage>
</organism>
<evidence type="ECO:0000256" key="5">
    <source>
        <dbReference type="ARBA" id="ARBA00022927"/>
    </source>
</evidence>
<comment type="similarity">
    <text evidence="8">Belongs to the exbB/tolQ family.</text>
</comment>
<proteinExistence type="inferred from homology"/>
<dbReference type="GO" id="GO:0005886">
    <property type="term" value="C:plasma membrane"/>
    <property type="evidence" value="ECO:0007669"/>
    <property type="project" value="UniProtKB-SubCell"/>
</dbReference>
<dbReference type="Proteomes" id="UP001243623">
    <property type="component" value="Chromosome"/>
</dbReference>
<dbReference type="InterPro" id="IPR002898">
    <property type="entry name" value="MotA_ExbB_proton_chnl"/>
</dbReference>
<dbReference type="KEGG" id="sgbi:P3F81_03325"/>
<dbReference type="AlphaFoldDB" id="A0A9Y2ESU6"/>
<evidence type="ECO:0000256" key="9">
    <source>
        <dbReference type="SAM" id="Phobius"/>
    </source>
</evidence>
<keyword evidence="12" id="KW-1185">Reference proteome</keyword>
<evidence type="ECO:0000256" key="4">
    <source>
        <dbReference type="ARBA" id="ARBA00022692"/>
    </source>
</evidence>
<gene>
    <name evidence="11" type="ORF">P3F81_03325</name>
</gene>
<dbReference type="Pfam" id="PF01618">
    <property type="entry name" value="MotA_ExbB"/>
    <property type="match status" value="1"/>
</dbReference>
<keyword evidence="6 9" id="KW-1133">Transmembrane helix</keyword>
<name>A0A9Y2ESU6_9FIRM</name>
<evidence type="ECO:0000256" key="7">
    <source>
        <dbReference type="ARBA" id="ARBA00023136"/>
    </source>
</evidence>
<feature type="transmembrane region" description="Helical" evidence="9">
    <location>
        <begin position="12"/>
        <end position="29"/>
    </location>
</feature>
<evidence type="ECO:0000256" key="8">
    <source>
        <dbReference type="RuleBase" id="RU004057"/>
    </source>
</evidence>
<dbReference type="GO" id="GO:0017038">
    <property type="term" value="P:protein import"/>
    <property type="evidence" value="ECO:0007669"/>
    <property type="project" value="TreeGrafter"/>
</dbReference>
<keyword evidence="5 8" id="KW-0653">Protein transport</keyword>
<evidence type="ECO:0000313" key="12">
    <source>
        <dbReference type="Proteomes" id="UP001243623"/>
    </source>
</evidence>
<evidence type="ECO:0000259" key="10">
    <source>
        <dbReference type="Pfam" id="PF01618"/>
    </source>
</evidence>
<evidence type="ECO:0000256" key="3">
    <source>
        <dbReference type="ARBA" id="ARBA00022475"/>
    </source>
</evidence>
<feature type="domain" description="MotA/TolQ/ExbB proton channel" evidence="10">
    <location>
        <begin position="71"/>
        <end position="184"/>
    </location>
</feature>
<dbReference type="PANTHER" id="PTHR30625">
    <property type="entry name" value="PROTEIN TOLQ"/>
    <property type="match status" value="1"/>
</dbReference>
<dbReference type="RefSeq" id="WP_147667678.1">
    <property type="nucleotide sequence ID" value="NZ_CP120678.1"/>
</dbReference>
<evidence type="ECO:0000256" key="6">
    <source>
        <dbReference type="ARBA" id="ARBA00022989"/>
    </source>
</evidence>
<keyword evidence="4 9" id="KW-0812">Transmembrane</keyword>
<sequence length="201" mass="22245">MDFISTFQSGGFSMYILLICFIMVLVIAGERYKYYKSVKVNNEDFIEQLKIILKQKNWKYAMELCKSDESLISAVAETGIESLINKKANISAAIEARSAVVIANLKRNLNFLDTMVMIAPIIGLLGTVLNIMASLNEKVEQTSGIGVIIAGALSSTAFGLFIAASSIVILSYFNYRLEKMTNEIGEISNMLNSQTLKNDEK</sequence>